<dbReference type="Gene3D" id="3.40.50.720">
    <property type="entry name" value="NAD(P)-binding Rossmann-like Domain"/>
    <property type="match status" value="1"/>
</dbReference>
<dbReference type="Proteomes" id="UP000008630">
    <property type="component" value="Chromosome"/>
</dbReference>
<evidence type="ECO:0000256" key="1">
    <source>
        <dbReference type="ARBA" id="ARBA00004994"/>
    </source>
</evidence>
<dbReference type="GO" id="GO:0005737">
    <property type="term" value="C:cytoplasm"/>
    <property type="evidence" value="ECO:0007669"/>
    <property type="project" value="TreeGrafter"/>
</dbReference>
<dbReference type="SUPFAM" id="SSF48179">
    <property type="entry name" value="6-phosphogluconate dehydrogenase C-terminal domain-like"/>
    <property type="match status" value="1"/>
</dbReference>
<dbReference type="EC" id="1.1.1.169" evidence="3 9"/>
<sequence>MKYLIAGTGGVGGSIAAFLALAGKDATCIARGEHLAAIREHGLLLHSDLKGEHTLKMPAYTAEEYTELIDKEISISLVNSPTESLSTKYKADVIFVCVKGYSVDSITELIKRASHEHTVVIPILNVYGTGPRIQRLVPGVTVLDGCIYIVGFVSGRGEITQMGNIFRLVFGAHRGTIVSRETMEAVQRDLQESGIKAEISDDINRDTFVKWSFISAMAITGAYYDVPMGEVQKPGKVRNTFIGLSRESAALGQKLGIRFKEDIIEYNLKVIDKLDPESTASMQKDLAKGHQSEVQGLLFDMIAAAEEQGIDIPTYRMVAEKFK</sequence>
<evidence type="ECO:0000256" key="8">
    <source>
        <dbReference type="ARBA" id="ARBA00048793"/>
    </source>
</evidence>
<dbReference type="InterPro" id="IPR051402">
    <property type="entry name" value="KPR-Related"/>
</dbReference>
<evidence type="ECO:0000256" key="7">
    <source>
        <dbReference type="ARBA" id="ARBA00032024"/>
    </source>
</evidence>
<reference evidence="12 13" key="2">
    <citation type="journal article" date="2011" name="Stand. Genomic Sci.">
        <title>Complete genome sequence of Bacteroides helcogenes type strain (P 36-108).</title>
        <authorList>
            <person name="Pati A."/>
            <person name="Gronow S."/>
            <person name="Zeytun A."/>
            <person name="Lapidus A."/>
            <person name="Nolan M."/>
            <person name="Hammon N."/>
            <person name="Deshpande S."/>
            <person name="Cheng J.F."/>
            <person name="Tapia R."/>
            <person name="Han C."/>
            <person name="Goodwin L."/>
            <person name="Pitluck S."/>
            <person name="Liolios K."/>
            <person name="Pagani I."/>
            <person name="Ivanova N."/>
            <person name="Mavromatis K."/>
            <person name="Chen A."/>
            <person name="Palaniappan K."/>
            <person name="Land M."/>
            <person name="Hauser L."/>
            <person name="Chang Y.J."/>
            <person name="Jeffries C.D."/>
            <person name="Detter J.C."/>
            <person name="Brambilla E."/>
            <person name="Rohde M."/>
            <person name="Goker M."/>
            <person name="Woyke T."/>
            <person name="Bristow J."/>
            <person name="Eisen J.A."/>
            <person name="Markowitz V."/>
            <person name="Hugenholtz P."/>
            <person name="Kyrpides N.C."/>
            <person name="Klenk H.P."/>
            <person name="Lucas S."/>
        </authorList>
    </citation>
    <scope>NUCLEOTIDE SEQUENCE [LARGE SCALE GENOMIC DNA]</scope>
    <source>
        <strain evidence="13">ATCC 35417 / DSM 20613 / JCM 6297 / CCUG 15421 / P 36-108</strain>
    </source>
</reference>
<organism evidence="12 13">
    <name type="scientific">Bacteroides helcogenes (strain ATCC 35417 / DSM 20613 / JCM 6297 / CCUG 15421 / P 36-108)</name>
    <dbReference type="NCBI Taxonomy" id="693979"/>
    <lineage>
        <taxon>Bacteria</taxon>
        <taxon>Pseudomonadati</taxon>
        <taxon>Bacteroidota</taxon>
        <taxon>Bacteroidia</taxon>
        <taxon>Bacteroidales</taxon>
        <taxon>Bacteroidaceae</taxon>
        <taxon>Bacteroides</taxon>
    </lineage>
</organism>
<keyword evidence="6 9" id="KW-0560">Oxidoreductase</keyword>
<dbReference type="KEGG" id="bhl:Bache_0673"/>
<reference key="1">
    <citation type="submission" date="2010-11" db="EMBL/GenBank/DDBJ databases">
        <title>The complete genome of Bacteroides helcogenes P 36-108.</title>
        <authorList>
            <consortium name="US DOE Joint Genome Institute (JGI-PGF)"/>
            <person name="Lucas S."/>
            <person name="Copeland A."/>
            <person name="Lapidus A."/>
            <person name="Bruce D."/>
            <person name="Goodwin L."/>
            <person name="Pitluck S."/>
            <person name="Kyrpides N."/>
            <person name="Mavromatis K."/>
            <person name="Ivanova N."/>
            <person name="Zeytun A."/>
            <person name="Brettin T."/>
            <person name="Detter J.C."/>
            <person name="Tapia R."/>
            <person name="Han C."/>
            <person name="Land M."/>
            <person name="Hauser L."/>
            <person name="Markowitz V."/>
            <person name="Cheng J.-F."/>
            <person name="Hugenholtz P."/>
            <person name="Woyke T."/>
            <person name="Wu D."/>
            <person name="Gronow S."/>
            <person name="Wellnitz S."/>
            <person name="Brambilla E."/>
            <person name="Klenk H.-P."/>
            <person name="Eisen J.A."/>
        </authorList>
    </citation>
    <scope>NUCLEOTIDE SEQUENCE</scope>
    <source>
        <strain>P 36-108</strain>
    </source>
</reference>
<gene>
    <name evidence="12" type="ordered locus">Bache_0673</name>
</gene>
<dbReference type="SUPFAM" id="SSF51735">
    <property type="entry name" value="NAD(P)-binding Rossmann-fold domains"/>
    <property type="match status" value="1"/>
</dbReference>
<dbReference type="InterPro" id="IPR003710">
    <property type="entry name" value="ApbA"/>
</dbReference>
<feature type="domain" description="Ketopantoate reductase C-terminal" evidence="11">
    <location>
        <begin position="202"/>
        <end position="321"/>
    </location>
</feature>
<dbReference type="EMBL" id="CP002352">
    <property type="protein sequence ID" value="ADV42696.1"/>
    <property type="molecule type" value="Genomic_DNA"/>
</dbReference>
<dbReference type="GO" id="GO:0015940">
    <property type="term" value="P:pantothenate biosynthetic process"/>
    <property type="evidence" value="ECO:0007669"/>
    <property type="project" value="UniProtKB-UniPathway"/>
</dbReference>
<dbReference type="Gene3D" id="1.10.1040.10">
    <property type="entry name" value="N-(1-d-carboxylethyl)-l-norvaline Dehydrogenase, domain 2"/>
    <property type="match status" value="1"/>
</dbReference>
<comment type="catalytic activity">
    <reaction evidence="8 9">
        <text>(R)-pantoate + NADP(+) = 2-dehydropantoate + NADPH + H(+)</text>
        <dbReference type="Rhea" id="RHEA:16233"/>
        <dbReference type="ChEBI" id="CHEBI:11561"/>
        <dbReference type="ChEBI" id="CHEBI:15378"/>
        <dbReference type="ChEBI" id="CHEBI:15980"/>
        <dbReference type="ChEBI" id="CHEBI:57783"/>
        <dbReference type="ChEBI" id="CHEBI:58349"/>
        <dbReference type="EC" id="1.1.1.169"/>
    </reaction>
</comment>
<dbReference type="eggNOG" id="COG1893">
    <property type="taxonomic scope" value="Bacteria"/>
</dbReference>
<evidence type="ECO:0000259" key="11">
    <source>
        <dbReference type="Pfam" id="PF08546"/>
    </source>
</evidence>
<dbReference type="OrthoDB" id="9796561at2"/>
<evidence type="ECO:0000256" key="5">
    <source>
        <dbReference type="ARBA" id="ARBA00022857"/>
    </source>
</evidence>
<evidence type="ECO:0000256" key="3">
    <source>
        <dbReference type="ARBA" id="ARBA00013014"/>
    </source>
</evidence>
<protein>
    <recommendedName>
        <fullName evidence="4 9">2-dehydropantoate 2-reductase</fullName>
        <ecNumber evidence="3 9">1.1.1.169</ecNumber>
    </recommendedName>
    <alternativeName>
        <fullName evidence="7 9">Ketopantoate reductase</fullName>
    </alternativeName>
</protein>
<dbReference type="STRING" id="693979.Bache_0673"/>
<dbReference type="HOGENOM" id="CLU_031468_6_0_10"/>
<keyword evidence="5 9" id="KW-0521">NADP</keyword>
<accession>E6SMY0</accession>
<dbReference type="InterPro" id="IPR013328">
    <property type="entry name" value="6PGD_dom2"/>
</dbReference>
<comment type="pathway">
    <text evidence="1 9">Cofactor biosynthesis; (R)-pantothenate biosynthesis; (R)-pantoate from 3-methyl-2-oxobutanoate: step 2/2.</text>
</comment>
<evidence type="ECO:0000259" key="10">
    <source>
        <dbReference type="Pfam" id="PF02558"/>
    </source>
</evidence>
<name>E6SMY0_BACT6</name>
<comment type="function">
    <text evidence="9">Catalyzes the NADPH-dependent reduction of ketopantoate into pantoic acid.</text>
</comment>
<dbReference type="UniPathway" id="UPA00028">
    <property type="reaction ID" value="UER00004"/>
</dbReference>
<keyword evidence="13" id="KW-1185">Reference proteome</keyword>
<dbReference type="InterPro" id="IPR013752">
    <property type="entry name" value="KPA_reductase"/>
</dbReference>
<dbReference type="InterPro" id="IPR036291">
    <property type="entry name" value="NAD(P)-bd_dom_sf"/>
</dbReference>
<dbReference type="RefSeq" id="WP_013546311.1">
    <property type="nucleotide sequence ID" value="NC_014933.1"/>
</dbReference>
<feature type="domain" description="Ketopantoate reductase N-terminal" evidence="10">
    <location>
        <begin position="3"/>
        <end position="174"/>
    </location>
</feature>
<dbReference type="InterPro" id="IPR008927">
    <property type="entry name" value="6-PGluconate_DH-like_C_sf"/>
</dbReference>
<dbReference type="Pfam" id="PF02558">
    <property type="entry name" value="ApbA"/>
    <property type="match status" value="1"/>
</dbReference>
<evidence type="ECO:0000313" key="12">
    <source>
        <dbReference type="EMBL" id="ADV42696.1"/>
    </source>
</evidence>
<comment type="similarity">
    <text evidence="2 9">Belongs to the ketopantoate reductase family.</text>
</comment>
<dbReference type="AlphaFoldDB" id="E6SMY0"/>
<dbReference type="PANTHER" id="PTHR21708">
    <property type="entry name" value="PROBABLE 2-DEHYDROPANTOATE 2-REDUCTASE"/>
    <property type="match status" value="1"/>
</dbReference>
<dbReference type="Pfam" id="PF08546">
    <property type="entry name" value="ApbA_C"/>
    <property type="match status" value="1"/>
</dbReference>
<evidence type="ECO:0000256" key="4">
    <source>
        <dbReference type="ARBA" id="ARBA00019465"/>
    </source>
</evidence>
<evidence type="ECO:0000313" key="13">
    <source>
        <dbReference type="Proteomes" id="UP000008630"/>
    </source>
</evidence>
<evidence type="ECO:0000256" key="2">
    <source>
        <dbReference type="ARBA" id="ARBA00007870"/>
    </source>
</evidence>
<keyword evidence="9" id="KW-0566">Pantothenate biosynthesis</keyword>
<dbReference type="InterPro" id="IPR013332">
    <property type="entry name" value="KPR_N"/>
</dbReference>
<dbReference type="PANTHER" id="PTHR21708:SF26">
    <property type="entry name" value="2-DEHYDROPANTOATE 2-REDUCTASE"/>
    <property type="match status" value="1"/>
</dbReference>
<evidence type="ECO:0000256" key="6">
    <source>
        <dbReference type="ARBA" id="ARBA00023002"/>
    </source>
</evidence>
<dbReference type="NCBIfam" id="TIGR00745">
    <property type="entry name" value="apbA_panE"/>
    <property type="match status" value="1"/>
</dbReference>
<evidence type="ECO:0000256" key="9">
    <source>
        <dbReference type="RuleBase" id="RU362068"/>
    </source>
</evidence>
<dbReference type="GO" id="GO:0008677">
    <property type="term" value="F:2-dehydropantoate 2-reductase activity"/>
    <property type="evidence" value="ECO:0007669"/>
    <property type="project" value="UniProtKB-EC"/>
</dbReference>
<dbReference type="PATRIC" id="fig|693979.3.peg.717"/>
<proteinExistence type="inferred from homology"/>